<feature type="transmembrane region" description="Helical" evidence="8">
    <location>
        <begin position="58"/>
        <end position="84"/>
    </location>
</feature>
<protein>
    <submittedName>
        <fullName evidence="10">ArsB/NhaD family transporter</fullName>
    </submittedName>
</protein>
<keyword evidence="4" id="KW-1003">Cell membrane</keyword>
<comment type="similarity">
    <text evidence="2">Belongs to the CitM (TC 2.A.11) transporter family.</text>
</comment>
<evidence type="ECO:0000256" key="2">
    <source>
        <dbReference type="ARBA" id="ARBA00009843"/>
    </source>
</evidence>
<evidence type="ECO:0000256" key="8">
    <source>
        <dbReference type="SAM" id="Phobius"/>
    </source>
</evidence>
<keyword evidence="3" id="KW-0813">Transport</keyword>
<keyword evidence="7 8" id="KW-0472">Membrane</keyword>
<name>A0ABY3TYY9_9MYCO</name>
<evidence type="ECO:0000256" key="1">
    <source>
        <dbReference type="ARBA" id="ARBA00004651"/>
    </source>
</evidence>
<gene>
    <name evidence="10" type="ORF">MIU77_11615</name>
</gene>
<evidence type="ECO:0000256" key="4">
    <source>
        <dbReference type="ARBA" id="ARBA00022475"/>
    </source>
</evidence>
<proteinExistence type="inferred from homology"/>
<feature type="transmembrane region" description="Helical" evidence="8">
    <location>
        <begin position="225"/>
        <end position="246"/>
    </location>
</feature>
<evidence type="ECO:0000256" key="6">
    <source>
        <dbReference type="ARBA" id="ARBA00022989"/>
    </source>
</evidence>
<dbReference type="EMBL" id="CP092365">
    <property type="protein sequence ID" value="ULN51555.1"/>
    <property type="molecule type" value="Genomic_DNA"/>
</dbReference>
<feature type="transmembrane region" description="Helical" evidence="8">
    <location>
        <begin position="281"/>
        <end position="300"/>
    </location>
</feature>
<evidence type="ECO:0000313" key="11">
    <source>
        <dbReference type="Proteomes" id="UP001055200"/>
    </source>
</evidence>
<accession>A0ABY3TYY9</accession>
<feature type="domain" description="Citrate transporter-like" evidence="9">
    <location>
        <begin position="14"/>
        <end position="368"/>
    </location>
</feature>
<dbReference type="InterPro" id="IPR004680">
    <property type="entry name" value="Cit_transptr-like_dom"/>
</dbReference>
<feature type="transmembrane region" description="Helical" evidence="8">
    <location>
        <begin position="174"/>
        <end position="197"/>
    </location>
</feature>
<feature type="transmembrane region" description="Helical" evidence="8">
    <location>
        <begin position="406"/>
        <end position="423"/>
    </location>
</feature>
<feature type="transmembrane region" description="Helical" evidence="8">
    <location>
        <begin position="96"/>
        <end position="121"/>
    </location>
</feature>
<comment type="subcellular location">
    <subcellularLocation>
        <location evidence="1">Cell membrane</location>
        <topology evidence="1">Multi-pass membrane protein</topology>
    </subcellularLocation>
</comment>
<feature type="transmembrane region" description="Helical" evidence="8">
    <location>
        <begin position="360"/>
        <end position="385"/>
    </location>
</feature>
<evidence type="ECO:0000256" key="5">
    <source>
        <dbReference type="ARBA" id="ARBA00022692"/>
    </source>
</evidence>
<feature type="transmembrane region" description="Helical" evidence="8">
    <location>
        <begin position="306"/>
        <end position="329"/>
    </location>
</feature>
<evidence type="ECO:0000256" key="3">
    <source>
        <dbReference type="ARBA" id="ARBA00022448"/>
    </source>
</evidence>
<keyword evidence="11" id="KW-1185">Reference proteome</keyword>
<keyword evidence="6 8" id="KW-1133">Transmembrane helix</keyword>
<dbReference type="InterPro" id="IPR051475">
    <property type="entry name" value="Diverse_Ion_Transporter"/>
</dbReference>
<keyword evidence="5 8" id="KW-0812">Transmembrane</keyword>
<dbReference type="PANTHER" id="PTHR43568">
    <property type="entry name" value="P PROTEIN"/>
    <property type="match status" value="1"/>
</dbReference>
<evidence type="ECO:0000313" key="10">
    <source>
        <dbReference type="EMBL" id="ULN51555.1"/>
    </source>
</evidence>
<reference evidence="10" key="1">
    <citation type="submission" date="2022-08" db="EMBL/GenBank/DDBJ databases">
        <title>Complete genome sequence of 14 non-tuberculosis mycobacteria type-strains.</title>
        <authorList>
            <person name="Igarashi Y."/>
            <person name="Osugi A."/>
            <person name="Mitarai S."/>
        </authorList>
    </citation>
    <scope>NUCLEOTIDE SEQUENCE</scope>
    <source>
        <strain evidence="10">DSM 45575</strain>
    </source>
</reference>
<dbReference type="InterPro" id="IPR000802">
    <property type="entry name" value="Arsenical_pump_ArsB"/>
</dbReference>
<dbReference type="PRINTS" id="PR00758">
    <property type="entry name" value="ARSENICPUMP"/>
</dbReference>
<dbReference type="Pfam" id="PF03600">
    <property type="entry name" value="CitMHS"/>
    <property type="match status" value="1"/>
</dbReference>
<evidence type="ECO:0000256" key="7">
    <source>
        <dbReference type="ARBA" id="ARBA00023136"/>
    </source>
</evidence>
<sequence length="429" mass="45281">MTAAVAVTVFVLAYIAIASDRINKTTAALAGAGIVVLLPVIDSRDVFFSHETGIDWDVIFLLFGMMIIVGVLRQTGVFEYAAIWAAKRAGGRPLRIMILLVLITAVASALLDNVTTVLLIAPVTLLVCDRLAINPVPFLIAEVLASNIGGAATLIGDPPNIIIASRAGLTFNDFLVHMLPIVVIVMIAVVALLPVLFRGAFRVDPARVADVMALEEREAIRDRSLLLRCAAVLTLVFAAFMAHSLVHIEPSIVALLGAGVLVMISRLGHADYLSSVEWETLLFFAGLFVMVGALVKTGVVESLAQSAIAVTGGDMLFTTMLILGISAPVSGIIDNIPYVATMTPIVGELAAAGGDGHQGVLWWALALGADFGGNLTAIGASANVVMLGIARRSGNPISFWEFTRKGAIVTVVAVALCVPYLWLRYFVLA</sequence>
<dbReference type="RefSeq" id="WP_240169838.1">
    <property type="nucleotide sequence ID" value="NZ_CP092365.1"/>
</dbReference>
<dbReference type="Proteomes" id="UP001055200">
    <property type="component" value="Chromosome"/>
</dbReference>
<dbReference type="PANTHER" id="PTHR43568:SF1">
    <property type="entry name" value="P PROTEIN"/>
    <property type="match status" value="1"/>
</dbReference>
<organism evidence="10 11">
    <name type="scientific">Mycolicibacillus parakoreensis</name>
    <dbReference type="NCBI Taxonomy" id="1069221"/>
    <lineage>
        <taxon>Bacteria</taxon>
        <taxon>Bacillati</taxon>
        <taxon>Actinomycetota</taxon>
        <taxon>Actinomycetes</taxon>
        <taxon>Mycobacteriales</taxon>
        <taxon>Mycobacteriaceae</taxon>
        <taxon>Mycolicibacillus</taxon>
    </lineage>
</organism>
<dbReference type="CDD" id="cd01116">
    <property type="entry name" value="P_permease"/>
    <property type="match status" value="1"/>
</dbReference>
<evidence type="ECO:0000259" key="9">
    <source>
        <dbReference type="Pfam" id="PF03600"/>
    </source>
</evidence>